<evidence type="ECO:0000313" key="3">
    <source>
        <dbReference type="EMBL" id="KAL2634148.1"/>
    </source>
</evidence>
<keyword evidence="2" id="KW-1133">Transmembrane helix</keyword>
<feature type="region of interest" description="Disordered" evidence="1">
    <location>
        <begin position="55"/>
        <end position="79"/>
    </location>
</feature>
<evidence type="ECO:0000256" key="2">
    <source>
        <dbReference type="SAM" id="Phobius"/>
    </source>
</evidence>
<organism evidence="3 4">
    <name type="scientific">Riccia fluitans</name>
    <dbReference type="NCBI Taxonomy" id="41844"/>
    <lineage>
        <taxon>Eukaryota</taxon>
        <taxon>Viridiplantae</taxon>
        <taxon>Streptophyta</taxon>
        <taxon>Embryophyta</taxon>
        <taxon>Marchantiophyta</taxon>
        <taxon>Marchantiopsida</taxon>
        <taxon>Marchantiidae</taxon>
        <taxon>Marchantiales</taxon>
        <taxon>Ricciaceae</taxon>
        <taxon>Riccia</taxon>
    </lineage>
</organism>
<sequence length="591" mass="66932">MAGMHGRAATVDFGRPMRNGTHTRQPSDIDSLSPEVVAALQSTFGGKLNALRSQASLERERQEAKPSPLQPTPEETAEPVSEVVDSENEAAFLVIAYVTGIVASILILVAAGAAAKPEGDVSCKGFGDSNCVRLYGYVLPIGVTGISLILALVLSVFDVSFGVYNVLKTMENFFETENYKLSDVLQVALSYLIDLGFIALAISLLWFARASSVDPLFTFCEEGAKVFWTFGLIAMGTVIFWCAVSSIKNPDSTYLFMTRAAKIVTLLLLLFGGSSVMYRIIAPPQRSRPCQAQPEAAEVNRTDKTQLQLYYKGWLYEIPDPESKRMQLYSEAHQFDRCLSGSGPCAPAVATCKPRPERHVCQTKDNDLEVCPARYDRGTCEARFDDQGICEARYEQPKCEAIYQQPKCEAKYEEGMCEARYDQPKCKPRSEQGMCPPKWRNEICKAIEWEECQWPWLKRIQVYERKDKCRYNLPVCDWPMVKRIQLYENREVCKYDCPSCDWPVVKRIQVYSRGNRCGYLELPECDWPFLKQIQQYEWKGRCSAKDLSHCDWPFMKQLQSYEDSMVRCGKCHSRFGKAGEHRHESFSPASV</sequence>
<dbReference type="Proteomes" id="UP001605036">
    <property type="component" value="Unassembled WGS sequence"/>
</dbReference>
<feature type="transmembrane region" description="Helical" evidence="2">
    <location>
        <begin position="259"/>
        <end position="281"/>
    </location>
</feature>
<feature type="transmembrane region" description="Helical" evidence="2">
    <location>
        <begin position="134"/>
        <end position="167"/>
    </location>
</feature>
<feature type="transmembrane region" description="Helical" evidence="2">
    <location>
        <begin position="188"/>
        <end position="207"/>
    </location>
</feature>
<name>A0ABD1YUD8_9MARC</name>
<gene>
    <name evidence="3" type="ORF">R1flu_005627</name>
</gene>
<proteinExistence type="predicted"/>
<evidence type="ECO:0000256" key="1">
    <source>
        <dbReference type="SAM" id="MobiDB-lite"/>
    </source>
</evidence>
<keyword evidence="2" id="KW-0812">Transmembrane</keyword>
<feature type="transmembrane region" description="Helical" evidence="2">
    <location>
        <begin position="227"/>
        <end position="247"/>
    </location>
</feature>
<dbReference type="EMBL" id="JBHFFA010000003">
    <property type="protein sequence ID" value="KAL2634148.1"/>
    <property type="molecule type" value="Genomic_DNA"/>
</dbReference>
<evidence type="ECO:0000313" key="4">
    <source>
        <dbReference type="Proteomes" id="UP001605036"/>
    </source>
</evidence>
<reference evidence="3 4" key="1">
    <citation type="submission" date="2024-09" db="EMBL/GenBank/DDBJ databases">
        <title>Chromosome-scale assembly of Riccia fluitans.</title>
        <authorList>
            <person name="Paukszto L."/>
            <person name="Sawicki J."/>
            <person name="Karawczyk K."/>
            <person name="Piernik-Szablinska J."/>
            <person name="Szczecinska M."/>
            <person name="Mazdziarz M."/>
        </authorList>
    </citation>
    <scope>NUCLEOTIDE SEQUENCE [LARGE SCALE GENOMIC DNA]</scope>
    <source>
        <strain evidence="3">Rf_01</strain>
        <tissue evidence="3">Aerial parts of the thallus</tissue>
    </source>
</reference>
<protein>
    <submittedName>
        <fullName evidence="3">Uncharacterized protein</fullName>
    </submittedName>
</protein>
<comment type="caution">
    <text evidence="3">The sequence shown here is derived from an EMBL/GenBank/DDBJ whole genome shotgun (WGS) entry which is preliminary data.</text>
</comment>
<feature type="transmembrane region" description="Helical" evidence="2">
    <location>
        <begin position="90"/>
        <end position="114"/>
    </location>
</feature>
<keyword evidence="4" id="KW-1185">Reference proteome</keyword>
<feature type="compositionally biased region" description="Polar residues" evidence="1">
    <location>
        <begin position="20"/>
        <end position="30"/>
    </location>
</feature>
<accession>A0ABD1YUD8</accession>
<dbReference type="AlphaFoldDB" id="A0ABD1YUD8"/>
<feature type="region of interest" description="Disordered" evidence="1">
    <location>
        <begin position="1"/>
        <end position="32"/>
    </location>
</feature>
<keyword evidence="2" id="KW-0472">Membrane</keyword>